<feature type="domain" description="SLH" evidence="5">
    <location>
        <begin position="1262"/>
        <end position="1321"/>
    </location>
</feature>
<dbReference type="Pfam" id="PF13385">
    <property type="entry name" value="Laminin_G_3"/>
    <property type="match status" value="2"/>
</dbReference>
<comment type="caution">
    <text evidence="6">The sequence shown here is derived from an EMBL/GenBank/DDBJ whole genome shotgun (WGS) entry which is preliminary data.</text>
</comment>
<evidence type="ECO:0000256" key="4">
    <source>
        <dbReference type="SAM" id="SignalP"/>
    </source>
</evidence>
<dbReference type="InterPro" id="IPR013320">
    <property type="entry name" value="ConA-like_dom_sf"/>
</dbReference>
<dbReference type="EMBL" id="NFKK01000005">
    <property type="protein sequence ID" value="OUP53123.1"/>
    <property type="molecule type" value="Genomic_DNA"/>
</dbReference>
<dbReference type="Gene3D" id="3.60.21.10">
    <property type="match status" value="1"/>
</dbReference>
<feature type="domain" description="SLH" evidence="5">
    <location>
        <begin position="1322"/>
        <end position="1385"/>
    </location>
</feature>
<feature type="signal peptide" evidence="4">
    <location>
        <begin position="1"/>
        <end position="26"/>
    </location>
</feature>
<gene>
    <name evidence="6" type="ORF">B5F17_05995</name>
</gene>
<dbReference type="GO" id="GO:0016787">
    <property type="term" value="F:hydrolase activity"/>
    <property type="evidence" value="ECO:0007669"/>
    <property type="project" value="InterPro"/>
</dbReference>
<evidence type="ECO:0000256" key="1">
    <source>
        <dbReference type="ARBA" id="ARBA00004196"/>
    </source>
</evidence>
<dbReference type="RefSeq" id="WP_087371850.1">
    <property type="nucleotide sequence ID" value="NZ_NFKK01000005.1"/>
</dbReference>
<dbReference type="GO" id="GO:0030313">
    <property type="term" value="C:cell envelope"/>
    <property type="evidence" value="ECO:0007669"/>
    <property type="project" value="UniProtKB-SubCell"/>
</dbReference>
<dbReference type="NCBIfam" id="TIGR02543">
    <property type="entry name" value="List_Bact_rpt"/>
    <property type="match status" value="1"/>
</dbReference>
<dbReference type="InterPro" id="IPR004843">
    <property type="entry name" value="Calcineurin-like_PHP"/>
</dbReference>
<reference evidence="7" key="1">
    <citation type="submission" date="2017-04" db="EMBL/GenBank/DDBJ databases">
        <title>Function of individual gut microbiota members based on whole genome sequencing of pure cultures obtained from chicken caecum.</title>
        <authorList>
            <person name="Medvecky M."/>
            <person name="Cejkova D."/>
            <person name="Polansky O."/>
            <person name="Karasova D."/>
            <person name="Kubasova T."/>
            <person name="Cizek A."/>
            <person name="Rychlik I."/>
        </authorList>
    </citation>
    <scope>NUCLEOTIDE SEQUENCE [LARGE SCALE GENOMIC DNA]</scope>
    <source>
        <strain evidence="7">An180</strain>
    </source>
</reference>
<dbReference type="SUPFAM" id="SSF56300">
    <property type="entry name" value="Metallo-dependent phosphatases"/>
    <property type="match status" value="1"/>
</dbReference>
<dbReference type="Gene3D" id="2.60.40.4270">
    <property type="entry name" value="Listeria-Bacteroides repeat domain"/>
    <property type="match status" value="1"/>
</dbReference>
<keyword evidence="4" id="KW-0732">Signal</keyword>
<dbReference type="PANTHER" id="PTHR43143:SF5">
    <property type="entry name" value="SECRETED PROTEIN"/>
    <property type="match status" value="1"/>
</dbReference>
<dbReference type="PANTHER" id="PTHR43143">
    <property type="entry name" value="METALLOPHOSPHOESTERASE, CALCINEURIN SUPERFAMILY"/>
    <property type="match status" value="1"/>
</dbReference>
<evidence type="ECO:0000313" key="6">
    <source>
        <dbReference type="EMBL" id="OUP53123.1"/>
    </source>
</evidence>
<dbReference type="Pfam" id="PF00149">
    <property type="entry name" value="Metallophos"/>
    <property type="match status" value="1"/>
</dbReference>
<dbReference type="Pfam" id="PF09479">
    <property type="entry name" value="Flg_new"/>
    <property type="match status" value="1"/>
</dbReference>
<dbReference type="InterPro" id="IPR042229">
    <property type="entry name" value="Listeria/Bacterioides_rpt_sf"/>
</dbReference>
<feature type="domain" description="SLH" evidence="5">
    <location>
        <begin position="1388"/>
        <end position="1446"/>
    </location>
</feature>
<feature type="chain" id="PRO_5039564069" description="SLH domain-containing protein" evidence="4">
    <location>
        <begin position="27"/>
        <end position="1446"/>
    </location>
</feature>
<dbReference type="InterPro" id="IPR029052">
    <property type="entry name" value="Metallo-depent_PP-like"/>
</dbReference>
<evidence type="ECO:0000259" key="5">
    <source>
        <dbReference type="PROSITE" id="PS51272"/>
    </source>
</evidence>
<organism evidence="6 7">
    <name type="scientific">Butyricicoccus pullicaecorum</name>
    <dbReference type="NCBI Taxonomy" id="501571"/>
    <lineage>
        <taxon>Bacteria</taxon>
        <taxon>Bacillati</taxon>
        <taxon>Bacillota</taxon>
        <taxon>Clostridia</taxon>
        <taxon>Eubacteriales</taxon>
        <taxon>Butyricicoccaceae</taxon>
        <taxon>Butyricicoccus</taxon>
    </lineage>
</organism>
<evidence type="ECO:0000256" key="2">
    <source>
        <dbReference type="ARBA" id="ARBA00022737"/>
    </source>
</evidence>
<dbReference type="SUPFAM" id="SSF49899">
    <property type="entry name" value="Concanavalin A-like lectins/glucanases"/>
    <property type="match status" value="2"/>
</dbReference>
<dbReference type="Pfam" id="PF00395">
    <property type="entry name" value="SLH"/>
    <property type="match status" value="3"/>
</dbReference>
<dbReference type="Gene3D" id="2.60.120.560">
    <property type="entry name" value="Exo-inulinase, domain 1"/>
    <property type="match status" value="1"/>
</dbReference>
<keyword evidence="2" id="KW-0677">Repeat</keyword>
<proteinExistence type="predicted"/>
<evidence type="ECO:0000313" key="7">
    <source>
        <dbReference type="Proteomes" id="UP000195897"/>
    </source>
</evidence>
<feature type="region of interest" description="Disordered" evidence="3">
    <location>
        <begin position="1216"/>
        <end position="1265"/>
    </location>
</feature>
<dbReference type="Proteomes" id="UP000195897">
    <property type="component" value="Unassembled WGS sequence"/>
</dbReference>
<dbReference type="InterPro" id="IPR013378">
    <property type="entry name" value="InlB-like_B-rpt"/>
</dbReference>
<dbReference type="Gene3D" id="2.60.120.200">
    <property type="match status" value="2"/>
</dbReference>
<dbReference type="InterPro" id="IPR001119">
    <property type="entry name" value="SLH_dom"/>
</dbReference>
<protein>
    <recommendedName>
        <fullName evidence="5">SLH domain-containing protein</fullName>
    </recommendedName>
</protein>
<dbReference type="InterPro" id="IPR051918">
    <property type="entry name" value="STPP_CPPED1"/>
</dbReference>
<evidence type="ECO:0000256" key="3">
    <source>
        <dbReference type="SAM" id="MobiDB-lite"/>
    </source>
</evidence>
<feature type="compositionally biased region" description="Acidic residues" evidence="3">
    <location>
        <begin position="1236"/>
        <end position="1258"/>
    </location>
</feature>
<name>A0A1Y4L8R6_9FIRM</name>
<comment type="subcellular location">
    <subcellularLocation>
        <location evidence="1">Cell envelope</location>
    </subcellularLocation>
</comment>
<dbReference type="InterPro" id="IPR011081">
    <property type="entry name" value="Big_4"/>
</dbReference>
<sequence length="1446" mass="159119">MAQKKQWMRKGAVFALALTTAASMHAGALATIPVQEDGAVVAQTEPEMQEEQTQTATIDSASMETAESEEIEAVAEEVPTVQSVEANEPESGLRFDSVKNEYVQVQGTVQIPNTVEVWAKIDAKEDRRQIIMNNYGRGGNTWGIEVTANNTLRYWENTDDSYVDWKSDIEVCTGEWMLISVVRNIEESKIQVYINGEFVDEYDVSGFAENADLADGWLCFGSDYHSTPLPLDGEIAEVRFWDTARTEEEIAQNASYDAVDEAEGLAHLWQLDEAEDLGPDTVFEDQAGNVDVKAVGFQAAFEEPDEETNEVVSIDFDNNETGTWTTLDGSSYKGASVEDGVLKLEQMEQNEPVFLTGDSAAYLTNAVYEVRAKSVGGDDTSFGFAFRGSVNEGTANWLVFKSNGELLAQTSEDWSDPWTDAEYTLENDTWYDFRITMIGKTIKVEVKKADEDSYTMLVDGSEDSYATLVDGSNDTIWDGWMTNAGYLGFCNWGAESDDFYIDSLTITPADASEVKHTVQFDLQQGSYAGDDIEAQTVLDADLVTEPKQEPTKDGFTFTGWYHDAACTEPWDFAADSIWKDTTIYAGWEYIYQSAGFEDMTGISFDGPADQLAMEERLSEVPLTFEATVKLPKDLEGCGGVIIGNYMDAGYYDYDLGYVSLEVYEDGAPRLYWHQERRDQPNGGVQSVIFSGVDLRQDDWVHVAVTFDPDADIARCYINGVLVSTVEDCAFDPVVPAQALKVGGDYRGSGGQVTDNGYNAQYFKGEIANVSVWSNVRTGEQIAADVAALQQSADQVPGQQDGLLASWQFDEERDLYEDLSASDNDVAAFVDWIEPEFAQGDYSMIALPDTQFLSQTFPDIYKKLTQWIVDNQETYNIRAVMHMGDMVNSGNSTQWNNCEDAMYILDSDKDIAWMPMRGNHDDSNGFNQTFPYERFASRDYFGGSYEYEVLGEEKLDCNYWEVTVGEREYLILSLGWAPNQAAITWADGIIKANPDKNVIVTTHAFMYWDGTHLNDEDLDYTSAYTEDGLDGSDIWEQLGAQNENVVLAIGGHIGFPDVIARADENGAGKQVTSLLCDAQGIDGTYGLGMLMMLTFHEDSNAVDINWYSAEEGKLFRTRNQFTIDVPHVGESESVSITSVAAQEAITAKTGTEQDELNLPDTVEVTLSDGTVTKLPVTWQCASYDADEEGTYVFVGTLQNTTDVENPLGLTAEITVTLERPTSGGASHPEAGYTSSDRDDEEEDSSEETTEDIDEEDVPLDEGSNTEFADVDSNAWYADAVAYVCEKGLMNGTSETAFSPNQTTTRGMIVTMLYRLENEPAITGTTAFADVAADQYYTNAVAWAAQNGIVSGVDGTTFAPNNAITREQMAAILYRYAQFKGYDVSAKADLSTYADAASVGTYAADAMAWANGAELITGTSATALSPAGQATRAQVAAILMRFCDNIAK</sequence>
<dbReference type="PROSITE" id="PS51272">
    <property type="entry name" value="SLH"/>
    <property type="match status" value="3"/>
</dbReference>
<dbReference type="Pfam" id="PF07532">
    <property type="entry name" value="Big_4"/>
    <property type="match status" value="1"/>
</dbReference>
<accession>A0A1Y4L8R6</accession>